<name>A0ABV7IMF3_9SPHN</name>
<proteinExistence type="predicted"/>
<dbReference type="Gene3D" id="3.40.50.10540">
    <property type="entry name" value="Crotonobetainyl-coa:carnitine coa-transferase, domain 1"/>
    <property type="match status" value="1"/>
</dbReference>
<sequence length="371" mass="38131">MLQPLAGLKVLDFTAFPPGAICTVLLADLGAEVIRVESPAQKGKPSLVLGQLPMSRAKRSIALDLRNPAANAVLLRLAASADVVIENAKPGSMEQRGFGYAQAKAVNPRIIWCAITGFGQTGPNADHSGHDISYLAHSGLLTQMNADPAFHPGIQMAVPYGAMAAVIGVQGALLERARTGEGAFIDIALSEAATWVLTGGVNALAEKPYIIAATPDRHRYACADGREVAIACSEPRTWAALCDGLGLPELKDKLYRWGDEAGAIIATIGGVFATRPAADWVAMLAPGGAAVTMVNHAAQLLSDPQVVARGTIADCAGTPVPGNPVRITAGGQSTGTRGEAPHAVGEDTAAVLAEAGFSAEEIAGLEQAGLL</sequence>
<evidence type="ECO:0000313" key="2">
    <source>
        <dbReference type="Proteomes" id="UP001595604"/>
    </source>
</evidence>
<dbReference type="GO" id="GO:0016740">
    <property type="term" value="F:transferase activity"/>
    <property type="evidence" value="ECO:0007669"/>
    <property type="project" value="UniProtKB-KW"/>
</dbReference>
<dbReference type="InterPro" id="IPR023606">
    <property type="entry name" value="CoA-Trfase_III_dom_1_sf"/>
</dbReference>
<reference evidence="2" key="1">
    <citation type="journal article" date="2019" name="Int. J. Syst. Evol. Microbiol.">
        <title>The Global Catalogue of Microorganisms (GCM) 10K type strain sequencing project: providing services to taxonomists for standard genome sequencing and annotation.</title>
        <authorList>
            <consortium name="The Broad Institute Genomics Platform"/>
            <consortium name="The Broad Institute Genome Sequencing Center for Infectious Disease"/>
            <person name="Wu L."/>
            <person name="Ma J."/>
        </authorList>
    </citation>
    <scope>NUCLEOTIDE SEQUENCE [LARGE SCALE GENOMIC DNA]</scope>
    <source>
        <strain evidence="2">KCTC 42984</strain>
    </source>
</reference>
<dbReference type="InterPro" id="IPR003673">
    <property type="entry name" value="CoA-Trfase_fam_III"/>
</dbReference>
<evidence type="ECO:0000313" key="1">
    <source>
        <dbReference type="EMBL" id="MFC3172844.1"/>
    </source>
</evidence>
<dbReference type="Gene3D" id="3.30.1540.10">
    <property type="entry name" value="formyl-coa transferase, domain 3"/>
    <property type="match status" value="1"/>
</dbReference>
<dbReference type="RefSeq" id="WP_379508239.1">
    <property type="nucleotide sequence ID" value="NZ_JBHRTQ010000001.1"/>
</dbReference>
<gene>
    <name evidence="1" type="ORF">ACFOD9_01115</name>
</gene>
<dbReference type="PANTHER" id="PTHR48228">
    <property type="entry name" value="SUCCINYL-COA--D-CITRAMALATE COA-TRANSFERASE"/>
    <property type="match status" value="1"/>
</dbReference>
<dbReference type="InterPro" id="IPR044855">
    <property type="entry name" value="CoA-Trfase_III_dom3_sf"/>
</dbReference>
<dbReference type="PANTHER" id="PTHR48228:SF5">
    <property type="entry name" value="ALPHA-METHYLACYL-COA RACEMASE"/>
    <property type="match status" value="1"/>
</dbReference>
<keyword evidence="1" id="KW-0808">Transferase</keyword>
<accession>A0ABV7IMF3</accession>
<dbReference type="Pfam" id="PF02515">
    <property type="entry name" value="CoA_transf_3"/>
    <property type="match status" value="1"/>
</dbReference>
<dbReference type="SUPFAM" id="SSF89796">
    <property type="entry name" value="CoA-transferase family III (CaiB/BaiF)"/>
    <property type="match status" value="1"/>
</dbReference>
<protein>
    <submittedName>
        <fullName evidence="1">CaiB/BaiF CoA transferase family protein</fullName>
    </submittedName>
</protein>
<keyword evidence="2" id="KW-1185">Reference proteome</keyword>
<dbReference type="InterPro" id="IPR050509">
    <property type="entry name" value="CoA-transferase_III"/>
</dbReference>
<comment type="caution">
    <text evidence="1">The sequence shown here is derived from an EMBL/GenBank/DDBJ whole genome shotgun (WGS) entry which is preliminary data.</text>
</comment>
<dbReference type="EMBL" id="JBHRTQ010000001">
    <property type="protein sequence ID" value="MFC3172844.1"/>
    <property type="molecule type" value="Genomic_DNA"/>
</dbReference>
<dbReference type="Proteomes" id="UP001595604">
    <property type="component" value="Unassembled WGS sequence"/>
</dbReference>
<organism evidence="1 2">
    <name type="scientific">Novosphingobium bradum</name>
    <dbReference type="NCBI Taxonomy" id="1737444"/>
    <lineage>
        <taxon>Bacteria</taxon>
        <taxon>Pseudomonadati</taxon>
        <taxon>Pseudomonadota</taxon>
        <taxon>Alphaproteobacteria</taxon>
        <taxon>Sphingomonadales</taxon>
        <taxon>Sphingomonadaceae</taxon>
        <taxon>Novosphingobium</taxon>
    </lineage>
</organism>